<dbReference type="PROSITE" id="PS50297">
    <property type="entry name" value="ANK_REP_REGION"/>
    <property type="match status" value="1"/>
</dbReference>
<reference evidence="4" key="1">
    <citation type="submission" date="2022-06" db="EMBL/GenBank/DDBJ databases">
        <title>Uncovering the hologenomic basis of an extraordinary plant invasion.</title>
        <authorList>
            <person name="Bieker V.C."/>
            <person name="Martin M.D."/>
            <person name="Gilbert T."/>
            <person name="Hodgins K."/>
            <person name="Battlay P."/>
            <person name="Petersen B."/>
            <person name="Wilson J."/>
        </authorList>
    </citation>
    <scope>NUCLEOTIDE SEQUENCE</scope>
    <source>
        <strain evidence="4">AA19_3_7</strain>
        <tissue evidence="4">Leaf</tissue>
    </source>
</reference>
<dbReference type="Proteomes" id="UP001206925">
    <property type="component" value="Unassembled WGS sequence"/>
</dbReference>
<keyword evidence="5" id="KW-1185">Reference proteome</keyword>
<organism evidence="4 5">
    <name type="scientific">Ambrosia artemisiifolia</name>
    <name type="common">Common ragweed</name>
    <dbReference type="NCBI Taxonomy" id="4212"/>
    <lineage>
        <taxon>Eukaryota</taxon>
        <taxon>Viridiplantae</taxon>
        <taxon>Streptophyta</taxon>
        <taxon>Embryophyta</taxon>
        <taxon>Tracheophyta</taxon>
        <taxon>Spermatophyta</taxon>
        <taxon>Magnoliopsida</taxon>
        <taxon>eudicotyledons</taxon>
        <taxon>Gunneridae</taxon>
        <taxon>Pentapetalae</taxon>
        <taxon>asterids</taxon>
        <taxon>campanulids</taxon>
        <taxon>Asterales</taxon>
        <taxon>Asteraceae</taxon>
        <taxon>Asteroideae</taxon>
        <taxon>Heliantheae alliance</taxon>
        <taxon>Heliantheae</taxon>
        <taxon>Ambrosia</taxon>
    </lineage>
</organism>
<feature type="repeat" description="ANK" evidence="1">
    <location>
        <begin position="313"/>
        <end position="345"/>
    </location>
</feature>
<comment type="caution">
    <text evidence="4">The sequence shown here is derived from an EMBL/GenBank/DDBJ whole genome shotgun (WGS) entry which is preliminary data.</text>
</comment>
<dbReference type="Pfam" id="PF12796">
    <property type="entry name" value="Ank_2"/>
    <property type="match status" value="1"/>
</dbReference>
<feature type="transmembrane region" description="Helical" evidence="2">
    <location>
        <begin position="516"/>
        <end position="536"/>
    </location>
</feature>
<dbReference type="InterPro" id="IPR026961">
    <property type="entry name" value="PGG_dom"/>
</dbReference>
<feature type="transmembrane region" description="Helical" evidence="2">
    <location>
        <begin position="434"/>
        <end position="451"/>
    </location>
</feature>
<feature type="repeat" description="ANK" evidence="1">
    <location>
        <begin position="70"/>
        <end position="102"/>
    </location>
</feature>
<proteinExistence type="predicted"/>
<protein>
    <recommendedName>
        <fullName evidence="3">PGG domain-containing protein</fullName>
    </recommendedName>
</protein>
<evidence type="ECO:0000313" key="5">
    <source>
        <dbReference type="Proteomes" id="UP001206925"/>
    </source>
</evidence>
<dbReference type="EMBL" id="JAMZMK010000089">
    <property type="protein sequence ID" value="KAI7757658.1"/>
    <property type="molecule type" value="Genomic_DNA"/>
</dbReference>
<dbReference type="GO" id="GO:0016020">
    <property type="term" value="C:membrane"/>
    <property type="evidence" value="ECO:0007669"/>
    <property type="project" value="TreeGrafter"/>
</dbReference>
<dbReference type="Pfam" id="PF13962">
    <property type="entry name" value="PGG"/>
    <property type="match status" value="1"/>
</dbReference>
<dbReference type="InterPro" id="IPR036770">
    <property type="entry name" value="Ankyrin_rpt-contain_sf"/>
</dbReference>
<evidence type="ECO:0000259" key="3">
    <source>
        <dbReference type="Pfam" id="PF13962"/>
    </source>
</evidence>
<dbReference type="SMART" id="SM00248">
    <property type="entry name" value="ANK"/>
    <property type="match status" value="4"/>
</dbReference>
<dbReference type="InterPro" id="IPR002110">
    <property type="entry name" value="Ankyrin_rpt"/>
</dbReference>
<evidence type="ECO:0000256" key="1">
    <source>
        <dbReference type="PROSITE-ProRule" id="PRU00023"/>
    </source>
</evidence>
<accession>A0AAD5DAU5</accession>
<feature type="domain" description="PGG" evidence="3">
    <location>
        <begin position="424"/>
        <end position="534"/>
    </location>
</feature>
<keyword evidence="2" id="KW-0812">Transmembrane</keyword>
<dbReference type="PROSITE" id="PS50088">
    <property type="entry name" value="ANK_REPEAT"/>
    <property type="match status" value="2"/>
</dbReference>
<feature type="transmembrane region" description="Helical" evidence="2">
    <location>
        <begin position="548"/>
        <end position="573"/>
    </location>
</feature>
<feature type="transmembrane region" description="Helical" evidence="2">
    <location>
        <begin position="471"/>
        <end position="496"/>
    </location>
</feature>
<keyword evidence="2" id="KW-0472">Membrane</keyword>
<evidence type="ECO:0000256" key="2">
    <source>
        <dbReference type="SAM" id="Phobius"/>
    </source>
</evidence>
<keyword evidence="1" id="KW-0040">ANK repeat</keyword>
<dbReference type="AlphaFoldDB" id="A0AAD5DAU5"/>
<dbReference type="PANTHER" id="PTHR24177">
    <property type="entry name" value="CASKIN"/>
    <property type="match status" value="1"/>
</dbReference>
<name>A0AAD5DAU5_AMBAR</name>
<dbReference type="Gene3D" id="1.25.40.20">
    <property type="entry name" value="Ankyrin repeat-containing domain"/>
    <property type="match status" value="2"/>
</dbReference>
<keyword evidence="2" id="KW-1133">Transmembrane helix</keyword>
<dbReference type="PANTHER" id="PTHR24177:SF472">
    <property type="entry name" value="PGG DOMAIN-CONTAINING PROTEIN"/>
    <property type="match status" value="1"/>
</dbReference>
<evidence type="ECO:0000313" key="4">
    <source>
        <dbReference type="EMBL" id="KAI7757658.1"/>
    </source>
</evidence>
<gene>
    <name evidence="4" type="ORF">M8C21_003706</name>
</gene>
<sequence>MATHTTLSVQQPQAPTYNHPCGDLFDSRRRSEYLDIAIPLYRRSIKGDVEAAKVILQNHEYVVRYSITEKMDTPLHVAAAGHSTKLVSYLVERMATVDLELQNGDGNTAFCIAAISGNVDMVRIMLKKNRALLNISGSENMMPLYLAAFHGNHEMVTFLYDQSDKMMGNHWTNDRKNGVLLKCIQSNIFDIALRIMEDNEELPQDKHMWDVLQELARKPEAYASFKGTPEQIYAMELLRLLWKRIMKKSKDVIDEILRGPMTITESKDASGNVLKVETYPSQVLFIAAKMNNTQFLVELIHEYPDLIWKTNDDGQTIFHVAVSHRHDELYNMLYEIGAMKDLITPMTDQQGNNILHLVGKNPEKNAYEHRVTSSQMLDELSWFKKAKVEGIVPPSCRLVKNRAGQTPREVFMENHKDLAFQSVKWINDTINQSLVVAALVCTIGFSLVYSIPGGFDQNNGFPMFLHNNTFVAFVVMDAMSFIFSTSSIFIYLSIILFPRYGNLDMLINDWRIAQGLLVYAVYSVAIAFILSFFILYPKSKWSYTVYALAFLVMAVPGIHLFYDMAHTVFSLAVRKRMKSKLYDMY</sequence>
<dbReference type="SUPFAM" id="SSF48403">
    <property type="entry name" value="Ankyrin repeat"/>
    <property type="match status" value="1"/>
</dbReference>